<sequence>MGLPTIPTPLAALMTTPPADIRSVLVVPSLASRTAPLVVVSVIESAVLLVDCTKPSVILPSAEMAALLAPELMTVPSTIVTTPPLFNGKATVSAVIVIGFPAAEAPLLTVTTSKIISSSAVSVIAPLVAETFLLTVKIPASEPSASTSISTMPPLALFATPITPSTVLIWTLPRLLM</sequence>
<accession>A0ABP9W0R4</accession>
<evidence type="ECO:0000313" key="2">
    <source>
        <dbReference type="Proteomes" id="UP001416858"/>
    </source>
</evidence>
<name>A0ABP9W0R4_9BACT</name>
<comment type="caution">
    <text evidence="1">The sequence shown here is derived from an EMBL/GenBank/DDBJ whole genome shotgun (WGS) entry which is preliminary data.</text>
</comment>
<dbReference type="EMBL" id="BAABRO010000031">
    <property type="protein sequence ID" value="GAA5510974.1"/>
    <property type="molecule type" value="Genomic_DNA"/>
</dbReference>
<evidence type="ECO:0000313" key="1">
    <source>
        <dbReference type="EMBL" id="GAA5510974.1"/>
    </source>
</evidence>
<organism evidence="1 2">
    <name type="scientific">Novipirellula caenicola</name>
    <dbReference type="NCBI Taxonomy" id="1536901"/>
    <lineage>
        <taxon>Bacteria</taxon>
        <taxon>Pseudomonadati</taxon>
        <taxon>Planctomycetota</taxon>
        <taxon>Planctomycetia</taxon>
        <taxon>Pirellulales</taxon>
        <taxon>Pirellulaceae</taxon>
        <taxon>Novipirellula</taxon>
    </lineage>
</organism>
<keyword evidence="2" id="KW-1185">Reference proteome</keyword>
<dbReference type="Proteomes" id="UP001416858">
    <property type="component" value="Unassembled WGS sequence"/>
</dbReference>
<proteinExistence type="predicted"/>
<gene>
    <name evidence="1" type="ORF">Rcae01_06486</name>
</gene>
<reference evidence="1 2" key="1">
    <citation type="submission" date="2024-02" db="EMBL/GenBank/DDBJ databases">
        <title>Rhodopirellula caenicola NBRC 110016.</title>
        <authorList>
            <person name="Ichikawa N."/>
            <person name="Katano-Makiyama Y."/>
            <person name="Hidaka K."/>
        </authorList>
    </citation>
    <scope>NUCLEOTIDE SEQUENCE [LARGE SCALE GENOMIC DNA]</scope>
    <source>
        <strain evidence="1 2">NBRC 110016</strain>
    </source>
</reference>
<protein>
    <submittedName>
        <fullName evidence="1">Uncharacterized protein</fullName>
    </submittedName>
</protein>